<dbReference type="Proteomes" id="UP000886847">
    <property type="component" value="Unassembled WGS sequence"/>
</dbReference>
<evidence type="ECO:0000313" key="2">
    <source>
        <dbReference type="Proteomes" id="UP000886847"/>
    </source>
</evidence>
<protein>
    <submittedName>
        <fullName evidence="1">Uncharacterized protein</fullName>
    </submittedName>
</protein>
<dbReference type="EMBL" id="DXEW01000024">
    <property type="protein sequence ID" value="HIX50526.1"/>
    <property type="molecule type" value="Genomic_DNA"/>
</dbReference>
<sequence>MFGYIQPDIPHMYVKDGILYRAMYCGLCKSLGGCCGQRSRLALSYDMTFLSLLLHNIKNTDVKIEQRRCALHPFVRRPVTADDELTSMLACLNTALTYYKLCDDVEDEHKGRAARALFRGAYRKAEERHPQACALIRERMAALSKLEKENCSSPDMAADPFASMMADLTDYCLGEFATEDTRALAYGIGKWVYLIDALDDYEKDVKKGSYNAFYAAFAEEKRADMLQKNGEEVNFVFRSVFAGNAEHLQNIRFYFNHDLTDNIILRGIPAATQRVLCGCKNKVKPYRFSF</sequence>
<evidence type="ECO:0000313" key="1">
    <source>
        <dbReference type="EMBL" id="HIX50526.1"/>
    </source>
</evidence>
<dbReference type="InterPro" id="IPR043740">
    <property type="entry name" value="DUF5685"/>
</dbReference>
<organism evidence="1 2">
    <name type="scientific">Candidatus Borkfalkia faecavium</name>
    <dbReference type="NCBI Taxonomy" id="2838508"/>
    <lineage>
        <taxon>Bacteria</taxon>
        <taxon>Bacillati</taxon>
        <taxon>Bacillota</taxon>
        <taxon>Clostridia</taxon>
        <taxon>Christensenellales</taxon>
        <taxon>Christensenellaceae</taxon>
        <taxon>Candidatus Borkfalkia</taxon>
    </lineage>
</organism>
<reference evidence="1" key="2">
    <citation type="submission" date="2021-04" db="EMBL/GenBank/DDBJ databases">
        <authorList>
            <person name="Gilroy R."/>
        </authorList>
    </citation>
    <scope>NUCLEOTIDE SEQUENCE</scope>
    <source>
        <strain evidence="1">2189</strain>
    </source>
</reference>
<gene>
    <name evidence="1" type="ORF">H9851_04525</name>
</gene>
<dbReference type="AlphaFoldDB" id="A0A9D1W0G5"/>
<comment type="caution">
    <text evidence="1">The sequence shown here is derived from an EMBL/GenBank/DDBJ whole genome shotgun (WGS) entry which is preliminary data.</text>
</comment>
<proteinExistence type="predicted"/>
<reference evidence="1" key="1">
    <citation type="journal article" date="2021" name="PeerJ">
        <title>Extensive microbial diversity within the chicken gut microbiome revealed by metagenomics and culture.</title>
        <authorList>
            <person name="Gilroy R."/>
            <person name="Ravi A."/>
            <person name="Getino M."/>
            <person name="Pursley I."/>
            <person name="Horton D.L."/>
            <person name="Alikhan N.F."/>
            <person name="Baker D."/>
            <person name="Gharbi K."/>
            <person name="Hall N."/>
            <person name="Watson M."/>
            <person name="Adriaenssens E.M."/>
            <person name="Foster-Nyarko E."/>
            <person name="Jarju S."/>
            <person name="Secka A."/>
            <person name="Antonio M."/>
            <person name="Oren A."/>
            <person name="Chaudhuri R.R."/>
            <person name="La Ragione R."/>
            <person name="Hildebrand F."/>
            <person name="Pallen M.J."/>
        </authorList>
    </citation>
    <scope>NUCLEOTIDE SEQUENCE</scope>
    <source>
        <strain evidence="1">2189</strain>
    </source>
</reference>
<accession>A0A9D1W0G5</accession>
<name>A0A9D1W0G5_9FIRM</name>
<dbReference type="Pfam" id="PF18937">
    <property type="entry name" value="DUF5685"/>
    <property type="match status" value="1"/>
</dbReference>